<sequence>MGTGVPLVAQVISDGLASGVATAGFTSSLPPSPSLARIRQLDDPSPLDLYHCTSFVLISPPITSIIMARGNQREKARQANLKEQAKKKSGTNMSGTQMQHAKEANADIMRQKQAAAEARKAAEGKK</sequence>
<dbReference type="Proteomes" id="UP000830768">
    <property type="component" value="Chromosome 4"/>
</dbReference>
<reference evidence="1" key="1">
    <citation type="submission" date="2021-11" db="EMBL/GenBank/DDBJ databases">
        <title>Fusarium solani-melongenae Genome sequencing and assembly.</title>
        <authorList>
            <person name="Xie S."/>
            <person name="Huang L."/>
            <person name="Zhang X."/>
        </authorList>
    </citation>
    <scope>NUCLEOTIDE SEQUENCE</scope>
    <source>
        <strain evidence="1">CRI 24-3</strain>
    </source>
</reference>
<accession>A0ACD3Z178</accession>
<protein>
    <submittedName>
        <fullName evidence="1">Uncharacterized protein</fullName>
    </submittedName>
</protein>
<organism evidence="1 2">
    <name type="scientific">Fusarium solani subsp. cucurbitae</name>
    <name type="common">Neocosmosporum cucurbitae</name>
    <dbReference type="NCBI Taxonomy" id="2747967"/>
    <lineage>
        <taxon>Eukaryota</taxon>
        <taxon>Fungi</taxon>
        <taxon>Dikarya</taxon>
        <taxon>Ascomycota</taxon>
        <taxon>Pezizomycotina</taxon>
        <taxon>Sordariomycetes</taxon>
        <taxon>Hypocreomycetidae</taxon>
        <taxon>Hypocreales</taxon>
        <taxon>Nectriaceae</taxon>
        <taxon>Fusarium</taxon>
        <taxon>Fusarium solani species complex</taxon>
    </lineage>
</organism>
<dbReference type="EMBL" id="CP090033">
    <property type="protein sequence ID" value="UPK94967.1"/>
    <property type="molecule type" value="Genomic_DNA"/>
</dbReference>
<proteinExistence type="predicted"/>
<evidence type="ECO:0000313" key="1">
    <source>
        <dbReference type="EMBL" id="UPK94967.1"/>
    </source>
</evidence>
<evidence type="ECO:0000313" key="2">
    <source>
        <dbReference type="Proteomes" id="UP000830768"/>
    </source>
</evidence>
<keyword evidence="2" id="KW-1185">Reference proteome</keyword>
<name>A0ACD3Z178_FUSSC</name>
<gene>
    <name evidence="1" type="ORF">LCI18_005902</name>
</gene>